<dbReference type="Gene3D" id="3.40.1160.10">
    <property type="entry name" value="Acetylglutamate kinase-like"/>
    <property type="match status" value="1"/>
</dbReference>
<keyword evidence="11" id="KW-1185">Reference proteome</keyword>
<dbReference type="RefSeq" id="WP_189400316.1">
    <property type="nucleotide sequence ID" value="NZ_BMXA01000002.1"/>
</dbReference>
<keyword evidence="3 8" id="KW-0641">Proline biosynthesis</keyword>
<dbReference type="GO" id="GO:0005524">
    <property type="term" value="F:ATP binding"/>
    <property type="evidence" value="ECO:0007669"/>
    <property type="project" value="UniProtKB-KW"/>
</dbReference>
<dbReference type="EMBL" id="BMXA01000002">
    <property type="protein sequence ID" value="GHA07192.1"/>
    <property type="molecule type" value="Genomic_DNA"/>
</dbReference>
<dbReference type="PROSITE" id="PS00902">
    <property type="entry name" value="GLUTAMATE_5_KINASE"/>
    <property type="match status" value="1"/>
</dbReference>
<dbReference type="Proteomes" id="UP000614811">
    <property type="component" value="Unassembled WGS sequence"/>
</dbReference>
<keyword evidence="2 8" id="KW-0028">Amino-acid biosynthesis</keyword>
<dbReference type="InterPro" id="IPR041739">
    <property type="entry name" value="G5K_ProB"/>
</dbReference>
<dbReference type="CDD" id="cd21157">
    <property type="entry name" value="PUA_G5K"/>
    <property type="match status" value="1"/>
</dbReference>
<dbReference type="GO" id="GO:0003723">
    <property type="term" value="F:RNA binding"/>
    <property type="evidence" value="ECO:0007669"/>
    <property type="project" value="InterPro"/>
</dbReference>
<dbReference type="PANTHER" id="PTHR43654:SF1">
    <property type="entry name" value="ISOPENTENYL PHOSPHATE KINASE"/>
    <property type="match status" value="1"/>
</dbReference>
<dbReference type="InterPro" id="IPR019797">
    <property type="entry name" value="Glutamate_5-kinase_CS"/>
</dbReference>
<gene>
    <name evidence="8 10" type="primary">proB</name>
    <name evidence="10" type="ORF">GCM10008090_16220</name>
</gene>
<name>A0A918RQI6_9GAMM</name>
<reference evidence="10" key="1">
    <citation type="journal article" date="2014" name="Int. J. Syst. Evol. Microbiol.">
        <title>Complete genome sequence of Corynebacterium casei LMG S-19264T (=DSM 44701T), isolated from a smear-ripened cheese.</title>
        <authorList>
            <consortium name="US DOE Joint Genome Institute (JGI-PGF)"/>
            <person name="Walter F."/>
            <person name="Albersmeier A."/>
            <person name="Kalinowski J."/>
            <person name="Ruckert C."/>
        </authorList>
    </citation>
    <scope>NUCLEOTIDE SEQUENCE</scope>
    <source>
        <strain evidence="10">KCTC 12711</strain>
    </source>
</reference>
<keyword evidence="4 8" id="KW-0808">Transferase</keyword>
<feature type="binding site" evidence="8">
    <location>
        <position position="16"/>
    </location>
    <ligand>
        <name>ATP</name>
        <dbReference type="ChEBI" id="CHEBI:30616"/>
    </ligand>
</feature>
<proteinExistence type="inferred from homology"/>
<dbReference type="PRINTS" id="PR00474">
    <property type="entry name" value="GLU5KINASE"/>
</dbReference>
<dbReference type="SUPFAM" id="SSF88697">
    <property type="entry name" value="PUA domain-like"/>
    <property type="match status" value="1"/>
</dbReference>
<protein>
    <recommendedName>
        <fullName evidence="8">Glutamate 5-kinase</fullName>
        <ecNumber evidence="8">2.7.2.11</ecNumber>
    </recommendedName>
    <alternativeName>
        <fullName evidence="8">Gamma-glutamyl kinase</fullName>
        <shortName evidence="8">GK</shortName>
    </alternativeName>
</protein>
<keyword evidence="1 8" id="KW-0963">Cytoplasm</keyword>
<dbReference type="FunFam" id="3.40.1160.10:FF:000018">
    <property type="entry name" value="Glutamate 5-kinase"/>
    <property type="match status" value="1"/>
</dbReference>
<comment type="catalytic activity">
    <reaction evidence="8">
        <text>L-glutamate + ATP = L-glutamyl 5-phosphate + ADP</text>
        <dbReference type="Rhea" id="RHEA:14877"/>
        <dbReference type="ChEBI" id="CHEBI:29985"/>
        <dbReference type="ChEBI" id="CHEBI:30616"/>
        <dbReference type="ChEBI" id="CHEBI:58274"/>
        <dbReference type="ChEBI" id="CHEBI:456216"/>
        <dbReference type="EC" id="2.7.2.11"/>
    </reaction>
</comment>
<dbReference type="NCBIfam" id="TIGR01027">
    <property type="entry name" value="proB"/>
    <property type="match status" value="1"/>
</dbReference>
<feature type="binding site" evidence="8">
    <location>
        <position position="155"/>
    </location>
    <ligand>
        <name>substrate</name>
    </ligand>
</feature>
<evidence type="ECO:0000256" key="1">
    <source>
        <dbReference type="ARBA" id="ARBA00022490"/>
    </source>
</evidence>
<reference evidence="10" key="2">
    <citation type="submission" date="2020-09" db="EMBL/GenBank/DDBJ databases">
        <authorList>
            <person name="Sun Q."/>
            <person name="Kim S."/>
        </authorList>
    </citation>
    <scope>NUCLEOTIDE SEQUENCE</scope>
    <source>
        <strain evidence="10">KCTC 12711</strain>
    </source>
</reference>
<evidence type="ECO:0000259" key="9">
    <source>
        <dbReference type="SMART" id="SM00359"/>
    </source>
</evidence>
<dbReference type="PANTHER" id="PTHR43654">
    <property type="entry name" value="GLUTAMATE 5-KINASE"/>
    <property type="match status" value="1"/>
</dbReference>
<dbReference type="HAMAP" id="MF_00456">
    <property type="entry name" value="ProB"/>
    <property type="match status" value="1"/>
</dbReference>
<dbReference type="Pfam" id="PF00696">
    <property type="entry name" value="AA_kinase"/>
    <property type="match status" value="1"/>
</dbReference>
<feature type="domain" description="PUA" evidence="9">
    <location>
        <begin position="281"/>
        <end position="364"/>
    </location>
</feature>
<comment type="function">
    <text evidence="8">Catalyzes the transfer of a phosphate group to glutamate to form L-glutamate 5-phosphate.</text>
</comment>
<dbReference type="GO" id="GO:0004349">
    <property type="term" value="F:glutamate 5-kinase activity"/>
    <property type="evidence" value="ECO:0007669"/>
    <property type="project" value="UniProtKB-UniRule"/>
</dbReference>
<dbReference type="AlphaFoldDB" id="A0A918RQI6"/>
<evidence type="ECO:0000256" key="8">
    <source>
        <dbReference type="HAMAP-Rule" id="MF_00456"/>
    </source>
</evidence>
<keyword evidence="6 8" id="KW-0418">Kinase</keyword>
<evidence type="ECO:0000313" key="11">
    <source>
        <dbReference type="Proteomes" id="UP000614811"/>
    </source>
</evidence>
<dbReference type="SUPFAM" id="SSF53633">
    <property type="entry name" value="Carbamate kinase-like"/>
    <property type="match status" value="1"/>
</dbReference>
<dbReference type="PIRSF" id="PIRSF000729">
    <property type="entry name" value="GK"/>
    <property type="match status" value="1"/>
</dbReference>
<feature type="binding site" evidence="8">
    <location>
        <begin position="175"/>
        <end position="176"/>
    </location>
    <ligand>
        <name>ATP</name>
        <dbReference type="ChEBI" id="CHEBI:30616"/>
    </ligand>
</feature>
<comment type="caution">
    <text evidence="8">Lacks conserved residue(s) required for the propagation of feature annotation.</text>
</comment>
<dbReference type="InterPro" id="IPR001057">
    <property type="entry name" value="Glu/AcGlu_kinase"/>
</dbReference>
<dbReference type="CDD" id="cd04242">
    <property type="entry name" value="AAK_G5K_ProB"/>
    <property type="match status" value="1"/>
</dbReference>
<dbReference type="SMART" id="SM00359">
    <property type="entry name" value="PUA"/>
    <property type="match status" value="1"/>
</dbReference>
<dbReference type="Gene3D" id="2.30.130.10">
    <property type="entry name" value="PUA domain"/>
    <property type="match status" value="1"/>
</dbReference>
<keyword evidence="7 8" id="KW-0067">ATP-binding</keyword>
<evidence type="ECO:0000256" key="7">
    <source>
        <dbReference type="ARBA" id="ARBA00022840"/>
    </source>
</evidence>
<dbReference type="EC" id="2.7.2.11" evidence="8"/>
<organism evidence="10 11">
    <name type="scientific">Arenicella chitinivorans</name>
    <dbReference type="NCBI Taxonomy" id="1329800"/>
    <lineage>
        <taxon>Bacteria</taxon>
        <taxon>Pseudomonadati</taxon>
        <taxon>Pseudomonadota</taxon>
        <taxon>Gammaproteobacteria</taxon>
        <taxon>Arenicellales</taxon>
        <taxon>Arenicellaceae</taxon>
        <taxon>Arenicella</taxon>
    </lineage>
</organism>
<evidence type="ECO:0000256" key="4">
    <source>
        <dbReference type="ARBA" id="ARBA00022679"/>
    </source>
</evidence>
<feature type="binding site" evidence="8">
    <location>
        <position position="56"/>
    </location>
    <ligand>
        <name>substrate</name>
    </ligand>
</feature>
<evidence type="ECO:0000256" key="2">
    <source>
        <dbReference type="ARBA" id="ARBA00022605"/>
    </source>
</evidence>
<accession>A0A918RQI6</accession>
<dbReference type="InterPro" id="IPR005715">
    <property type="entry name" value="Glu_5kinase/COase_Synthase"/>
</dbReference>
<dbReference type="FunFam" id="2.30.130.10:FF:000007">
    <property type="entry name" value="Glutamate 5-kinase"/>
    <property type="match status" value="1"/>
</dbReference>
<evidence type="ECO:0000256" key="5">
    <source>
        <dbReference type="ARBA" id="ARBA00022741"/>
    </source>
</evidence>
<dbReference type="InterPro" id="IPR036974">
    <property type="entry name" value="PUA_sf"/>
</dbReference>
<dbReference type="InterPro" id="IPR001048">
    <property type="entry name" value="Asp/Glu/Uridylate_kinase"/>
</dbReference>
<evidence type="ECO:0000256" key="3">
    <source>
        <dbReference type="ARBA" id="ARBA00022650"/>
    </source>
</evidence>
<comment type="similarity">
    <text evidence="8">Belongs to the glutamate 5-kinase family.</text>
</comment>
<dbReference type="InterPro" id="IPR015947">
    <property type="entry name" value="PUA-like_sf"/>
</dbReference>
<comment type="subcellular location">
    <subcellularLocation>
        <location evidence="8">Cytoplasm</location>
    </subcellularLocation>
</comment>
<comment type="caution">
    <text evidence="10">The sequence shown here is derived from an EMBL/GenBank/DDBJ whole genome shotgun (WGS) entry which is preliminary data.</text>
</comment>
<dbReference type="InterPro" id="IPR002478">
    <property type="entry name" value="PUA"/>
</dbReference>
<evidence type="ECO:0000256" key="6">
    <source>
        <dbReference type="ARBA" id="ARBA00022777"/>
    </source>
</evidence>
<evidence type="ECO:0000313" key="10">
    <source>
        <dbReference type="EMBL" id="GHA07192.1"/>
    </source>
</evidence>
<keyword evidence="5 8" id="KW-0547">Nucleotide-binding</keyword>
<dbReference type="GO" id="GO:0005829">
    <property type="term" value="C:cytosol"/>
    <property type="evidence" value="ECO:0007669"/>
    <property type="project" value="TreeGrafter"/>
</dbReference>
<dbReference type="PROSITE" id="PS50890">
    <property type="entry name" value="PUA"/>
    <property type="match status" value="1"/>
</dbReference>
<comment type="pathway">
    <text evidence="8">Amino-acid biosynthesis; L-proline biosynthesis; L-glutamate 5-semialdehyde from L-glutamate: step 1/2.</text>
</comment>
<sequence>MTDRESIHQLQRWVVKVGSALLTNDGKGLHVKAITDLAEQIAFLRDKGIEVVLVSSGSVAAGVTQLGMRTRPVKVNELQAAAAVGQASLVRQYEEAFQPYRINIAQVLLTHSDIANRERYLNARSTLTKLLELDVLTVVNENDTVATDEICFGDNDSLGALVANLVEADLLVILTDQNGLYTADPRSNPNAKLLTSGDASDESLMSLASGGSKLGRGGMVTKLTAAQKASRSGASTIIANGREPQVLERLFGGEVLGTLLTARDRMASRKQWMAGQMKISGTLMVDEGAARVLREQGKSLLPIGVTAIEGAFKRGELVSCVDPAGKEVARGLVNYHAQEASKIIGRPSEQITALLGYGGADEIVHRDNMVVLK</sequence>
<feature type="binding site" evidence="8">
    <location>
        <position position="143"/>
    </location>
    <ligand>
        <name>substrate</name>
    </ligand>
</feature>
<dbReference type="Pfam" id="PF01472">
    <property type="entry name" value="PUA"/>
    <property type="match status" value="1"/>
</dbReference>
<dbReference type="GO" id="GO:0055129">
    <property type="term" value="P:L-proline biosynthetic process"/>
    <property type="evidence" value="ECO:0007669"/>
    <property type="project" value="UniProtKB-UniRule"/>
</dbReference>
<dbReference type="InterPro" id="IPR011529">
    <property type="entry name" value="Glu_5kinase"/>
</dbReference>
<dbReference type="InterPro" id="IPR036393">
    <property type="entry name" value="AceGlu_kinase-like_sf"/>
</dbReference>